<feature type="chain" id="PRO_5041912175" evidence="1">
    <location>
        <begin position="24"/>
        <end position="136"/>
    </location>
</feature>
<proteinExistence type="predicted"/>
<evidence type="ECO:0000256" key="1">
    <source>
        <dbReference type="SAM" id="SignalP"/>
    </source>
</evidence>
<comment type="caution">
    <text evidence="3">The sequence shown here is derived from an EMBL/GenBank/DDBJ whole genome shotgun (WGS) entry which is preliminary data.</text>
</comment>
<dbReference type="PROSITE" id="PS50041">
    <property type="entry name" value="C_TYPE_LECTIN_2"/>
    <property type="match status" value="1"/>
</dbReference>
<dbReference type="InterPro" id="IPR016187">
    <property type="entry name" value="CTDL_fold"/>
</dbReference>
<dbReference type="Gene3D" id="3.10.100.10">
    <property type="entry name" value="Mannose-Binding Protein A, subunit A"/>
    <property type="match status" value="1"/>
</dbReference>
<dbReference type="PANTHER" id="PTHR45784">
    <property type="entry name" value="C-TYPE LECTIN DOMAIN FAMILY 20 MEMBER A-RELATED"/>
    <property type="match status" value="1"/>
</dbReference>
<dbReference type="EMBL" id="JAGXEW010000039">
    <property type="protein sequence ID" value="KAK1153870.1"/>
    <property type="molecule type" value="Genomic_DNA"/>
</dbReference>
<sequence length="136" mass="15241">MQAHCKPGVIVGLLLWCCSLAHSSCEAGFTLSNGSCTALCTVPSCDTTQYHLVTTPKTWTEAQNHCRSNHTDLVTVYTKEEAEHLYNISEKASTGRIWIGLHRDNWKASIKKSHLLYCSWCRLSNLSYTASVYRLS</sequence>
<feature type="domain" description="C-type lectin" evidence="2">
    <location>
        <begin position="50"/>
        <end position="120"/>
    </location>
</feature>
<keyword evidence="1" id="KW-0732">Signal</keyword>
<evidence type="ECO:0000259" key="2">
    <source>
        <dbReference type="PROSITE" id="PS50041"/>
    </source>
</evidence>
<evidence type="ECO:0000313" key="4">
    <source>
        <dbReference type="Proteomes" id="UP001230051"/>
    </source>
</evidence>
<dbReference type="AlphaFoldDB" id="A0AAD8FQV3"/>
<evidence type="ECO:0000313" key="3">
    <source>
        <dbReference type="EMBL" id="KAK1153870.1"/>
    </source>
</evidence>
<feature type="signal peptide" evidence="1">
    <location>
        <begin position="1"/>
        <end position="23"/>
    </location>
</feature>
<dbReference type="InterPro" id="IPR001304">
    <property type="entry name" value="C-type_lectin-like"/>
</dbReference>
<dbReference type="InterPro" id="IPR016186">
    <property type="entry name" value="C-type_lectin-like/link_sf"/>
</dbReference>
<organism evidence="3 4">
    <name type="scientific">Acipenser oxyrinchus oxyrinchus</name>
    <dbReference type="NCBI Taxonomy" id="40147"/>
    <lineage>
        <taxon>Eukaryota</taxon>
        <taxon>Metazoa</taxon>
        <taxon>Chordata</taxon>
        <taxon>Craniata</taxon>
        <taxon>Vertebrata</taxon>
        <taxon>Euteleostomi</taxon>
        <taxon>Actinopterygii</taxon>
        <taxon>Chondrostei</taxon>
        <taxon>Acipenseriformes</taxon>
        <taxon>Acipenseridae</taxon>
        <taxon>Acipenser</taxon>
    </lineage>
</organism>
<name>A0AAD8FQV3_ACIOX</name>
<dbReference type="PANTHER" id="PTHR45784:SF3">
    <property type="entry name" value="C-TYPE LECTIN DOMAIN FAMILY 4 MEMBER K-LIKE-RELATED"/>
    <property type="match status" value="1"/>
</dbReference>
<dbReference type="Pfam" id="PF00059">
    <property type="entry name" value="Lectin_C"/>
    <property type="match status" value="1"/>
</dbReference>
<gene>
    <name evidence="3" type="ORF">AOXY_G29579</name>
</gene>
<keyword evidence="3" id="KW-0675">Receptor</keyword>
<accession>A0AAD8FQV3</accession>
<dbReference type="SUPFAM" id="SSF56436">
    <property type="entry name" value="C-type lectin-like"/>
    <property type="match status" value="1"/>
</dbReference>
<dbReference type="Proteomes" id="UP001230051">
    <property type="component" value="Unassembled WGS sequence"/>
</dbReference>
<protein>
    <submittedName>
        <fullName evidence="3">Complement component C1q receptor-like</fullName>
    </submittedName>
</protein>
<keyword evidence="4" id="KW-1185">Reference proteome</keyword>
<reference evidence="3" key="1">
    <citation type="submission" date="2022-02" db="EMBL/GenBank/DDBJ databases">
        <title>Atlantic sturgeon de novo genome assembly.</title>
        <authorList>
            <person name="Stock M."/>
            <person name="Klopp C."/>
            <person name="Guiguen Y."/>
            <person name="Cabau C."/>
            <person name="Parinello H."/>
            <person name="Santidrian Yebra-Pimentel E."/>
            <person name="Kuhl H."/>
            <person name="Dirks R.P."/>
            <person name="Guessner J."/>
            <person name="Wuertz S."/>
            <person name="Du K."/>
            <person name="Schartl M."/>
        </authorList>
    </citation>
    <scope>NUCLEOTIDE SEQUENCE</scope>
    <source>
        <strain evidence="3">STURGEONOMICS-FGT-2020</strain>
        <tissue evidence="3">Whole blood</tissue>
    </source>
</reference>